<organism evidence="15">
    <name type="scientific">Noctiluca scintillans</name>
    <name type="common">Sea sparkle</name>
    <name type="synonym">Red tide dinoflagellate</name>
    <dbReference type="NCBI Taxonomy" id="2966"/>
    <lineage>
        <taxon>Eukaryota</taxon>
        <taxon>Sar</taxon>
        <taxon>Alveolata</taxon>
        <taxon>Dinophyceae</taxon>
        <taxon>Noctilucales</taxon>
        <taxon>Noctilucaceae</taxon>
        <taxon>Noctiluca</taxon>
    </lineage>
</organism>
<evidence type="ECO:0000256" key="5">
    <source>
        <dbReference type="ARBA" id="ARBA00022801"/>
    </source>
</evidence>
<dbReference type="InterPro" id="IPR007308">
    <property type="entry name" value="Rtr1/RPAP2_dom"/>
</dbReference>
<keyword evidence="5 12" id="KW-0378">Hydrolase</keyword>
<feature type="compositionally biased region" description="Basic and acidic residues" evidence="13">
    <location>
        <begin position="357"/>
        <end position="368"/>
    </location>
</feature>
<feature type="compositionally biased region" description="Basic and acidic residues" evidence="13">
    <location>
        <begin position="48"/>
        <end position="64"/>
    </location>
</feature>
<dbReference type="InterPro" id="IPR038534">
    <property type="entry name" value="Rtr1/RPAP2_sf"/>
</dbReference>
<name>A0A7S1ATQ7_NOCSC</name>
<dbReference type="Gene3D" id="1.25.40.820">
    <property type="match status" value="1"/>
</dbReference>
<keyword evidence="8 12" id="KW-0539">Nucleus</keyword>
<keyword evidence="7 12" id="KW-0904">Protein phosphatase</keyword>
<dbReference type="PROSITE" id="PS51479">
    <property type="entry name" value="ZF_RTR1"/>
    <property type="match status" value="1"/>
</dbReference>
<evidence type="ECO:0000256" key="9">
    <source>
        <dbReference type="ARBA" id="ARBA00047761"/>
    </source>
</evidence>
<dbReference type="GO" id="GO:0008270">
    <property type="term" value="F:zinc ion binding"/>
    <property type="evidence" value="ECO:0007669"/>
    <property type="project" value="UniProtKB-KW"/>
</dbReference>
<dbReference type="GO" id="GO:0008420">
    <property type="term" value="F:RNA polymerase II CTD heptapeptide repeat phosphatase activity"/>
    <property type="evidence" value="ECO:0007669"/>
    <property type="project" value="UniProtKB-UniRule"/>
</dbReference>
<evidence type="ECO:0000259" key="14">
    <source>
        <dbReference type="PROSITE" id="PS51479"/>
    </source>
</evidence>
<dbReference type="PANTHER" id="PTHR14732">
    <property type="entry name" value="RNA POLYMERASE II SUBUNIT B1 CTD PHOSPHATASE RPAP2-RELATED"/>
    <property type="match status" value="1"/>
</dbReference>
<evidence type="ECO:0000256" key="8">
    <source>
        <dbReference type="ARBA" id="ARBA00023242"/>
    </source>
</evidence>
<evidence type="ECO:0000256" key="3">
    <source>
        <dbReference type="ARBA" id="ARBA00022723"/>
    </source>
</evidence>
<feature type="compositionally biased region" description="Basic and acidic residues" evidence="13">
    <location>
        <begin position="21"/>
        <end position="32"/>
    </location>
</feature>
<accession>A0A7S1ATQ7</accession>
<evidence type="ECO:0000313" key="15">
    <source>
        <dbReference type="EMBL" id="CAD8864469.1"/>
    </source>
</evidence>
<gene>
    <name evidence="15" type="ORF">NSCI0253_LOCUS38824</name>
</gene>
<evidence type="ECO:0000256" key="6">
    <source>
        <dbReference type="ARBA" id="ARBA00022833"/>
    </source>
</evidence>
<feature type="region of interest" description="Disordered" evidence="13">
    <location>
        <begin position="1"/>
        <end position="82"/>
    </location>
</feature>
<dbReference type="InterPro" id="IPR039693">
    <property type="entry name" value="Rtr1/RPAP2"/>
</dbReference>
<comment type="catalytic activity">
    <reaction evidence="10 12">
        <text>O-phospho-L-threonyl-[protein] + H2O = L-threonyl-[protein] + phosphate</text>
        <dbReference type="Rhea" id="RHEA:47004"/>
        <dbReference type="Rhea" id="RHEA-COMP:11060"/>
        <dbReference type="Rhea" id="RHEA-COMP:11605"/>
        <dbReference type="ChEBI" id="CHEBI:15377"/>
        <dbReference type="ChEBI" id="CHEBI:30013"/>
        <dbReference type="ChEBI" id="CHEBI:43474"/>
        <dbReference type="ChEBI" id="CHEBI:61977"/>
        <dbReference type="EC" id="3.1.3.16"/>
    </reaction>
</comment>
<evidence type="ECO:0000256" key="1">
    <source>
        <dbReference type="ARBA" id="ARBA00004123"/>
    </source>
</evidence>
<dbReference type="GO" id="GO:0005737">
    <property type="term" value="C:cytoplasm"/>
    <property type="evidence" value="ECO:0007669"/>
    <property type="project" value="TreeGrafter"/>
</dbReference>
<evidence type="ECO:0000256" key="7">
    <source>
        <dbReference type="ARBA" id="ARBA00022912"/>
    </source>
</evidence>
<dbReference type="PANTHER" id="PTHR14732:SF0">
    <property type="entry name" value="RNA POLYMERASE II SUBUNIT B1 CTD PHOSPHATASE RPAP2-RELATED"/>
    <property type="match status" value="1"/>
</dbReference>
<dbReference type="AlphaFoldDB" id="A0A7S1ATQ7"/>
<comment type="subcellular location">
    <subcellularLocation>
        <location evidence="1 12">Nucleus</location>
    </subcellularLocation>
</comment>
<reference evidence="15" key="1">
    <citation type="submission" date="2021-01" db="EMBL/GenBank/DDBJ databases">
        <authorList>
            <person name="Corre E."/>
            <person name="Pelletier E."/>
            <person name="Niang G."/>
            <person name="Scheremetjew M."/>
            <person name="Finn R."/>
            <person name="Kale V."/>
            <person name="Holt S."/>
            <person name="Cochrane G."/>
            <person name="Meng A."/>
            <person name="Brown T."/>
            <person name="Cohen L."/>
        </authorList>
    </citation>
    <scope>NUCLEOTIDE SEQUENCE</scope>
</reference>
<evidence type="ECO:0000256" key="13">
    <source>
        <dbReference type="SAM" id="MobiDB-lite"/>
    </source>
</evidence>
<comment type="catalytic activity">
    <reaction evidence="9 12">
        <text>O-phospho-L-seryl-[protein] + H2O = L-seryl-[protein] + phosphate</text>
        <dbReference type="Rhea" id="RHEA:20629"/>
        <dbReference type="Rhea" id="RHEA-COMP:9863"/>
        <dbReference type="Rhea" id="RHEA-COMP:11604"/>
        <dbReference type="ChEBI" id="CHEBI:15377"/>
        <dbReference type="ChEBI" id="CHEBI:29999"/>
        <dbReference type="ChEBI" id="CHEBI:43474"/>
        <dbReference type="ChEBI" id="CHEBI:83421"/>
        <dbReference type="EC" id="3.1.3.16"/>
    </reaction>
</comment>
<evidence type="ECO:0000256" key="12">
    <source>
        <dbReference type="RuleBase" id="RU367080"/>
    </source>
</evidence>
<comment type="similarity">
    <text evidence="2 11 12">Belongs to the RPAP2 family.</text>
</comment>
<feature type="domain" description="RTR1-type" evidence="14">
    <location>
        <begin position="113"/>
        <end position="196"/>
    </location>
</feature>
<evidence type="ECO:0000256" key="10">
    <source>
        <dbReference type="ARBA" id="ARBA00048336"/>
    </source>
</evidence>
<comment type="function">
    <text evidence="12">Putative RNA polymerase II subunit B1 C-terminal domain (CTD) phosphatase involved in RNA polymerase II transcription regulation.</text>
</comment>
<evidence type="ECO:0000256" key="4">
    <source>
        <dbReference type="ARBA" id="ARBA00022771"/>
    </source>
</evidence>
<keyword evidence="3 12" id="KW-0479">Metal-binding</keyword>
<keyword evidence="4 12" id="KW-0863">Zinc-finger</keyword>
<dbReference type="EMBL" id="HBFQ01054607">
    <property type="protein sequence ID" value="CAD8864469.1"/>
    <property type="molecule type" value="Transcribed_RNA"/>
</dbReference>
<evidence type="ECO:0000256" key="2">
    <source>
        <dbReference type="ARBA" id="ARBA00005676"/>
    </source>
</evidence>
<sequence>MAPVEPEDVWGEPADSPSLVEPRRSRNKKTAEESCETELWGAPEDASLVEKGRRPRSSDGEGKKSRSTRRSRSASRRRKIQDEMREKALFRKDVFNLQEQLLTPSAGQQLMDAAMKLFQQDDYEAVVIERATEGVCGFPPCEHPIASVGKKKWSVDVTKREVYSADDVCNFCSMKCLHESDAFCARLDPDPAYVRPAAAVAASREAVAVAEETSKAGGAKVTCSADKVYDASDIPVAGVLSSDSNVAKPPVRQKAVVRFSRKSGTYTVNYDQYDGGGVLPGGPTSRNVGALAPTNMQQLSQALGVASLTNVKEVRRLLRAPVLERIHADPDDQNQADGQNVAEEIPHGGEGQGAELKPSDDTAGRELAHVPPEISHRRVSFAPEESREDCADAPTPPSKDCSEAHVFEDSGASEGEDDICNRDPIDPEMARSILPDSAFVRAWGILTEWCSPLACEVLHSASFEHDEDELPKYASRRALLFDILGARIPAELGGLAPALQQFTRAMGAHQPLPLVTETKMYDFLASLLLNVILELEMNRGRCSADTYGQTLLQRQLQSASQALNLTDEEVRILQATVRGRSGGIVPVQSV</sequence>
<feature type="region of interest" description="Disordered" evidence="13">
    <location>
        <begin position="342"/>
        <end position="403"/>
    </location>
</feature>
<dbReference type="Pfam" id="PF04181">
    <property type="entry name" value="RPAP2_Rtr1"/>
    <property type="match status" value="1"/>
</dbReference>
<feature type="compositionally biased region" description="Acidic residues" evidence="13">
    <location>
        <begin position="1"/>
        <end position="10"/>
    </location>
</feature>
<dbReference type="EC" id="3.1.3.16" evidence="12"/>
<protein>
    <recommendedName>
        <fullName evidence="12">RNA polymerase II subunit B1 CTD phosphatase RPAP2 homolog</fullName>
        <ecNumber evidence="12">3.1.3.16</ecNumber>
    </recommendedName>
</protein>
<dbReference type="GO" id="GO:0043175">
    <property type="term" value="F:RNA polymerase core enzyme binding"/>
    <property type="evidence" value="ECO:0007669"/>
    <property type="project" value="UniProtKB-UniRule"/>
</dbReference>
<evidence type="ECO:0000256" key="11">
    <source>
        <dbReference type="PROSITE-ProRule" id="PRU00812"/>
    </source>
</evidence>
<keyword evidence="6 12" id="KW-0862">Zinc</keyword>
<dbReference type="GO" id="GO:0005634">
    <property type="term" value="C:nucleus"/>
    <property type="evidence" value="ECO:0007669"/>
    <property type="project" value="UniProtKB-SubCell"/>
</dbReference>
<proteinExistence type="inferred from homology"/>
<feature type="compositionally biased region" description="Basic residues" evidence="13">
    <location>
        <begin position="65"/>
        <end position="79"/>
    </location>
</feature>